<keyword evidence="2" id="KW-0479">Metal-binding</keyword>
<dbReference type="STRING" id="1344416.A0A139A7M0"/>
<dbReference type="PROSITE" id="PS50048">
    <property type="entry name" value="ZN2_CY6_FUNGAL_2"/>
    <property type="match status" value="1"/>
</dbReference>
<dbReference type="EMBL" id="KQ965784">
    <property type="protein sequence ID" value="KXS12796.1"/>
    <property type="molecule type" value="Genomic_DNA"/>
</dbReference>
<dbReference type="CDD" id="cd12148">
    <property type="entry name" value="fungal_TF_MHR"/>
    <property type="match status" value="1"/>
</dbReference>
<gene>
    <name evidence="8" type="ORF">M427DRAFT_388549</name>
</gene>
<keyword evidence="9" id="KW-1185">Reference proteome</keyword>
<evidence type="ECO:0000256" key="3">
    <source>
        <dbReference type="ARBA" id="ARBA00023015"/>
    </source>
</evidence>
<sequence length="443" mass="49088">MEFETSTNGGSGGRKKSSKACDACSSRKVRCDNLQPQCSRCRNLSLPCEYTRTVKKRGPPKGSSSSTYQRLRRLEELLTSVTSGDANASDVMEVLKRRKTASGATAEQTTVSAPDSDTSTRSSHSESPPSSTEGPSVDATGNGVLGADYGNSGVSIFAQPLDTPDETSFIWDDTFLQPAAPVGDDVVQRTAEFNAEILSAYFNYVSPTMPCVHRQTFLTKLNEQPPELVFAMYACSVPHSSLNSSFSASSATDYGNVYYEKAKALLNPLDSPRVYLSTVQAMLHIVYYITGVGIPSIDVADRYLGMAVTLAKQLGFDNVRLMETLPWLEREARIRTMWCLWIMDKYFVALVHRNPYLHHEWMALPGYAEMDYEAMWNDVSRSALSPTSFVTPNFSNKESATYPFLMEMLTMLKTSSPPPGNPLYIHFHLITCMRCLYCVCAFV</sequence>
<evidence type="ECO:0000259" key="7">
    <source>
        <dbReference type="PROSITE" id="PS50048"/>
    </source>
</evidence>
<dbReference type="Pfam" id="PF04082">
    <property type="entry name" value="Fungal_trans"/>
    <property type="match status" value="1"/>
</dbReference>
<feature type="domain" description="Zn(2)-C6 fungal-type" evidence="7">
    <location>
        <begin position="20"/>
        <end position="50"/>
    </location>
</feature>
<proteinExistence type="predicted"/>
<dbReference type="PROSITE" id="PS00463">
    <property type="entry name" value="ZN2_CY6_FUNGAL_1"/>
    <property type="match status" value="1"/>
</dbReference>
<evidence type="ECO:0000313" key="8">
    <source>
        <dbReference type="EMBL" id="KXS12796.1"/>
    </source>
</evidence>
<dbReference type="PANTHER" id="PTHR47338">
    <property type="entry name" value="ZN(II)2CYS6 TRANSCRIPTION FACTOR (EUROFUNG)-RELATED"/>
    <property type="match status" value="1"/>
</dbReference>
<dbReference type="Pfam" id="PF00172">
    <property type="entry name" value="Zn_clus"/>
    <property type="match status" value="1"/>
</dbReference>
<keyword evidence="4" id="KW-0804">Transcription</keyword>
<dbReference type="InterPro" id="IPR007219">
    <property type="entry name" value="XnlR_reg_dom"/>
</dbReference>
<dbReference type="SUPFAM" id="SSF57701">
    <property type="entry name" value="Zn2/Cys6 DNA-binding domain"/>
    <property type="match status" value="1"/>
</dbReference>
<dbReference type="GO" id="GO:0006351">
    <property type="term" value="P:DNA-templated transcription"/>
    <property type="evidence" value="ECO:0007669"/>
    <property type="project" value="InterPro"/>
</dbReference>
<evidence type="ECO:0000256" key="6">
    <source>
        <dbReference type="SAM" id="MobiDB-lite"/>
    </source>
</evidence>
<accession>A0A139A7M0</accession>
<dbReference type="GO" id="GO:0003677">
    <property type="term" value="F:DNA binding"/>
    <property type="evidence" value="ECO:0007669"/>
    <property type="project" value="InterPro"/>
</dbReference>
<dbReference type="OrthoDB" id="2123952at2759"/>
<feature type="region of interest" description="Disordered" evidence="6">
    <location>
        <begin position="1"/>
        <end position="20"/>
    </location>
</feature>
<organism evidence="8 9">
    <name type="scientific">Gonapodya prolifera (strain JEL478)</name>
    <name type="common">Monoblepharis prolifera</name>
    <dbReference type="NCBI Taxonomy" id="1344416"/>
    <lineage>
        <taxon>Eukaryota</taxon>
        <taxon>Fungi</taxon>
        <taxon>Fungi incertae sedis</taxon>
        <taxon>Chytridiomycota</taxon>
        <taxon>Chytridiomycota incertae sedis</taxon>
        <taxon>Monoblepharidomycetes</taxon>
        <taxon>Monoblepharidales</taxon>
        <taxon>Gonapodyaceae</taxon>
        <taxon>Gonapodya</taxon>
    </lineage>
</organism>
<dbReference type="InterPro" id="IPR001138">
    <property type="entry name" value="Zn2Cys6_DnaBD"/>
</dbReference>
<dbReference type="Proteomes" id="UP000070544">
    <property type="component" value="Unassembled WGS sequence"/>
</dbReference>
<keyword evidence="5" id="KW-0539">Nucleus</keyword>
<comment type="subcellular location">
    <subcellularLocation>
        <location evidence="1">Nucleus</location>
    </subcellularLocation>
</comment>
<feature type="compositionally biased region" description="Polar residues" evidence="6">
    <location>
        <begin position="102"/>
        <end position="113"/>
    </location>
</feature>
<dbReference type="GO" id="GO:0005634">
    <property type="term" value="C:nucleus"/>
    <property type="evidence" value="ECO:0007669"/>
    <property type="project" value="UniProtKB-SubCell"/>
</dbReference>
<name>A0A139A7M0_GONPJ</name>
<evidence type="ECO:0000256" key="1">
    <source>
        <dbReference type="ARBA" id="ARBA00004123"/>
    </source>
</evidence>
<protein>
    <recommendedName>
        <fullName evidence="7">Zn(2)-C6 fungal-type domain-containing protein</fullName>
    </recommendedName>
</protein>
<reference evidence="8 9" key="1">
    <citation type="journal article" date="2015" name="Genome Biol. Evol.">
        <title>Phylogenomic analyses indicate that early fungi evolved digesting cell walls of algal ancestors of land plants.</title>
        <authorList>
            <person name="Chang Y."/>
            <person name="Wang S."/>
            <person name="Sekimoto S."/>
            <person name="Aerts A.L."/>
            <person name="Choi C."/>
            <person name="Clum A."/>
            <person name="LaButti K.M."/>
            <person name="Lindquist E.A."/>
            <person name="Yee Ngan C."/>
            <person name="Ohm R.A."/>
            <person name="Salamov A.A."/>
            <person name="Grigoriev I.V."/>
            <person name="Spatafora J.W."/>
            <person name="Berbee M.L."/>
        </authorList>
    </citation>
    <scope>NUCLEOTIDE SEQUENCE [LARGE SCALE GENOMIC DNA]</scope>
    <source>
        <strain evidence="8 9">JEL478</strain>
    </source>
</reference>
<feature type="region of interest" description="Disordered" evidence="6">
    <location>
        <begin position="99"/>
        <end position="145"/>
    </location>
</feature>
<dbReference type="InterPro" id="IPR050815">
    <property type="entry name" value="TF_fung"/>
</dbReference>
<evidence type="ECO:0000256" key="2">
    <source>
        <dbReference type="ARBA" id="ARBA00022723"/>
    </source>
</evidence>
<dbReference type="SMART" id="SM00066">
    <property type="entry name" value="GAL4"/>
    <property type="match status" value="1"/>
</dbReference>
<dbReference type="InterPro" id="IPR036864">
    <property type="entry name" value="Zn2-C6_fun-type_DNA-bd_sf"/>
</dbReference>
<dbReference type="AlphaFoldDB" id="A0A139A7M0"/>
<dbReference type="CDD" id="cd00067">
    <property type="entry name" value="GAL4"/>
    <property type="match status" value="1"/>
</dbReference>
<dbReference type="OMA" id="SKDWYEQ"/>
<evidence type="ECO:0000256" key="5">
    <source>
        <dbReference type="ARBA" id="ARBA00023242"/>
    </source>
</evidence>
<evidence type="ECO:0000256" key="4">
    <source>
        <dbReference type="ARBA" id="ARBA00023163"/>
    </source>
</evidence>
<dbReference type="GO" id="GO:0008270">
    <property type="term" value="F:zinc ion binding"/>
    <property type="evidence" value="ECO:0007669"/>
    <property type="project" value="InterPro"/>
</dbReference>
<dbReference type="GO" id="GO:0000981">
    <property type="term" value="F:DNA-binding transcription factor activity, RNA polymerase II-specific"/>
    <property type="evidence" value="ECO:0007669"/>
    <property type="project" value="InterPro"/>
</dbReference>
<feature type="compositionally biased region" description="Low complexity" evidence="6">
    <location>
        <begin position="114"/>
        <end position="136"/>
    </location>
</feature>
<dbReference type="Gene3D" id="4.10.240.10">
    <property type="entry name" value="Zn(2)-C6 fungal-type DNA-binding domain"/>
    <property type="match status" value="1"/>
</dbReference>
<keyword evidence="3" id="KW-0805">Transcription regulation</keyword>
<dbReference type="PANTHER" id="PTHR47338:SF5">
    <property type="entry name" value="ZN(II)2CYS6 TRANSCRIPTION FACTOR (EUROFUNG)"/>
    <property type="match status" value="1"/>
</dbReference>
<evidence type="ECO:0000313" key="9">
    <source>
        <dbReference type="Proteomes" id="UP000070544"/>
    </source>
</evidence>